<keyword evidence="2" id="KW-0808">Transferase</keyword>
<accession>A0A915SA90</accession>
<feature type="domain" description="Nucleotidyl transferase" evidence="1">
    <location>
        <begin position="7"/>
        <end position="247"/>
    </location>
</feature>
<protein>
    <submittedName>
        <fullName evidence="2">Nucleotidyl transferase</fullName>
    </submittedName>
</protein>
<gene>
    <name evidence="2" type="ORF">MJ1_0431</name>
</gene>
<dbReference type="GeneID" id="74568377"/>
<dbReference type="GO" id="GO:0016740">
    <property type="term" value="F:transferase activity"/>
    <property type="evidence" value="ECO:0007669"/>
    <property type="project" value="UniProtKB-KW"/>
</dbReference>
<evidence type="ECO:0000313" key="2">
    <source>
        <dbReference type="EMBL" id="BBL45592.1"/>
    </source>
</evidence>
<evidence type="ECO:0000313" key="3">
    <source>
        <dbReference type="Proteomes" id="UP001055553"/>
    </source>
</evidence>
<name>A0A915SA90_9ARCH</name>
<dbReference type="KEGG" id="naer:MJ1_0431"/>
<dbReference type="Gene3D" id="3.90.550.10">
    <property type="entry name" value="Spore Coat Polysaccharide Biosynthesis Protein SpsA, Chain A"/>
    <property type="match status" value="1"/>
</dbReference>
<dbReference type="RefSeq" id="WP_258392909.1">
    <property type="nucleotide sequence ID" value="NZ_AP019769.1"/>
</dbReference>
<dbReference type="InterPro" id="IPR029044">
    <property type="entry name" value="Nucleotide-diphossugar_trans"/>
</dbReference>
<dbReference type="InterPro" id="IPR050486">
    <property type="entry name" value="Mannose-1P_guanyltransferase"/>
</dbReference>
<dbReference type="Proteomes" id="UP001055553">
    <property type="component" value="Chromosome"/>
</dbReference>
<organism evidence="2 3">
    <name type="scientific">Nanobdella aerobiophila</name>
    <dbReference type="NCBI Taxonomy" id="2586965"/>
    <lineage>
        <taxon>Archaea</taxon>
        <taxon>Nanobdellota</taxon>
        <taxon>Nanobdellia</taxon>
        <taxon>Nanobdellales</taxon>
        <taxon>Nanobdellaceae</taxon>
        <taxon>Nanobdella</taxon>
    </lineage>
</organism>
<keyword evidence="3" id="KW-1185">Reference proteome</keyword>
<dbReference type="AlphaFoldDB" id="A0A915SA90"/>
<sequence>MDNLDCIILAGGYAKRLRPLSDYIPKPLFPLEGVPILNYTLNKILELNPNSIIISINEKFQNHFKYWLKTLKAFYGDVNIDLSIEPSNSQENKLGAIGGLHYTIDKQKINSDLLVVLGDNLFNFDIKRLLDVGYDKIILGSYDIKNNEDAKRFGVLKVENNKIVEFYEKPENPISTIISIGIYYIPKEKLGLLYEYINNNKDKDSIGKLFEWILKFKKEELLTYTYNEGFWFDIGTLESYSEAINKVRSLGLYNFWIHP</sequence>
<dbReference type="EMBL" id="AP019769">
    <property type="protein sequence ID" value="BBL45592.1"/>
    <property type="molecule type" value="Genomic_DNA"/>
</dbReference>
<dbReference type="InterPro" id="IPR005835">
    <property type="entry name" value="NTP_transferase_dom"/>
</dbReference>
<reference evidence="3" key="1">
    <citation type="journal article" date="2022" name="Int. J. Syst. Evol. Microbiol.">
        <title>Nanobdella aerobiophila gen. nov., sp. nov., a thermoacidophilic, obligate ectosymbiotic archaeon, and proposal of Nanobdellaceae fam. nov., Nanobdellales ord. nov. and Nanobdellia class. nov.</title>
        <authorList>
            <person name="Kato S."/>
            <person name="Ogasawara A."/>
            <person name="Itoh T."/>
            <person name="Sakai H.D."/>
            <person name="Shimizu M."/>
            <person name="Yuki M."/>
            <person name="Kaneko M."/>
            <person name="Takashina T."/>
            <person name="Ohkuma M."/>
        </authorList>
    </citation>
    <scope>NUCLEOTIDE SEQUENCE [LARGE SCALE GENOMIC DNA]</scope>
    <source>
        <strain evidence="3">MJ1</strain>
    </source>
</reference>
<dbReference type="CDD" id="cd04181">
    <property type="entry name" value="NTP_transferase"/>
    <property type="match status" value="1"/>
</dbReference>
<dbReference type="SUPFAM" id="SSF53448">
    <property type="entry name" value="Nucleotide-diphospho-sugar transferases"/>
    <property type="match status" value="1"/>
</dbReference>
<evidence type="ECO:0000259" key="1">
    <source>
        <dbReference type="Pfam" id="PF00483"/>
    </source>
</evidence>
<proteinExistence type="predicted"/>
<dbReference type="PANTHER" id="PTHR22572">
    <property type="entry name" value="SUGAR-1-PHOSPHATE GUANYL TRANSFERASE"/>
    <property type="match status" value="1"/>
</dbReference>
<dbReference type="Pfam" id="PF00483">
    <property type="entry name" value="NTP_transferase"/>
    <property type="match status" value="1"/>
</dbReference>